<reference evidence="5" key="2">
    <citation type="journal article" date="2015" name="Gigascience">
        <title>Reconstructing a comprehensive transcriptome assembly of a white-pupal translocated strain of the pest fruit fly Bactrocera cucurbitae.</title>
        <authorList>
            <person name="Sim S.B."/>
            <person name="Calla B."/>
            <person name="Hall B."/>
            <person name="DeRego T."/>
            <person name="Geib S.M."/>
        </authorList>
    </citation>
    <scope>NUCLEOTIDE SEQUENCE</scope>
</reference>
<name>A0A0A1XPE2_ZEUCU</name>
<dbReference type="SUPFAM" id="SSF57567">
    <property type="entry name" value="Serine protease inhibitors"/>
    <property type="match status" value="1"/>
</dbReference>
<evidence type="ECO:0000256" key="3">
    <source>
        <dbReference type="SAM" id="SignalP"/>
    </source>
</evidence>
<feature type="chain" id="PRO_5001995222" evidence="3">
    <location>
        <begin position="37"/>
        <end position="101"/>
    </location>
</feature>
<evidence type="ECO:0000256" key="1">
    <source>
        <dbReference type="ARBA" id="ARBA00022690"/>
    </source>
</evidence>
<evidence type="ECO:0000256" key="2">
    <source>
        <dbReference type="ARBA" id="ARBA00023157"/>
    </source>
</evidence>
<dbReference type="PANTHER" id="PTHR23259:SF70">
    <property type="entry name" value="ACCESSORY GLAND PROTEIN ACP62F-RELATED"/>
    <property type="match status" value="1"/>
</dbReference>
<dbReference type="Gene3D" id="2.10.25.10">
    <property type="entry name" value="Laminin"/>
    <property type="match status" value="1"/>
</dbReference>
<sequence>VFLNYFRQLDRSLRQMNTKFFLLFLLAVCIVGFVSAKPQLIEQPPFCGKNEILTLCGSACPKRCDLRNTEITCHLPCVIGCQCIRGYLRNDEGRCIPREDC</sequence>
<accession>A0A0A1XPE2</accession>
<dbReference type="CDD" id="cd19941">
    <property type="entry name" value="TIL"/>
    <property type="match status" value="1"/>
</dbReference>
<feature type="non-terminal residue" evidence="5">
    <location>
        <position position="1"/>
    </location>
</feature>
<dbReference type="GO" id="GO:0030414">
    <property type="term" value="F:peptidase inhibitor activity"/>
    <property type="evidence" value="ECO:0007669"/>
    <property type="project" value="UniProtKB-KW"/>
</dbReference>
<feature type="signal peptide" evidence="3">
    <location>
        <begin position="1"/>
        <end position="36"/>
    </location>
</feature>
<dbReference type="InterPro" id="IPR051368">
    <property type="entry name" value="SerProtInhib-TIL_Domain"/>
</dbReference>
<dbReference type="AlphaFoldDB" id="A0A0A1XPE2"/>
<evidence type="ECO:0000313" key="5">
    <source>
        <dbReference type="EMBL" id="JAD12433.1"/>
    </source>
</evidence>
<keyword evidence="1" id="KW-0646">Protease inhibitor</keyword>
<keyword evidence="2" id="KW-1015">Disulfide bond</keyword>
<dbReference type="PANTHER" id="PTHR23259">
    <property type="entry name" value="RIDDLE"/>
    <property type="match status" value="1"/>
</dbReference>
<feature type="domain" description="TIL" evidence="4">
    <location>
        <begin position="47"/>
        <end position="101"/>
    </location>
</feature>
<dbReference type="InterPro" id="IPR036084">
    <property type="entry name" value="Ser_inhib-like_sf"/>
</dbReference>
<gene>
    <name evidence="5" type="primary">AMCI</name>
    <name evidence="5" type="ORF">g.46054</name>
</gene>
<reference evidence="5" key="1">
    <citation type="submission" date="2014-11" db="EMBL/GenBank/DDBJ databases">
        <authorList>
            <person name="Geib S."/>
        </authorList>
    </citation>
    <scope>NUCLEOTIDE SEQUENCE</scope>
</reference>
<proteinExistence type="predicted"/>
<dbReference type="Pfam" id="PF01826">
    <property type="entry name" value="TIL"/>
    <property type="match status" value="1"/>
</dbReference>
<dbReference type="EMBL" id="GBXI01001859">
    <property type="protein sequence ID" value="JAD12433.1"/>
    <property type="molecule type" value="Transcribed_RNA"/>
</dbReference>
<protein>
    <submittedName>
        <fullName evidence="5">Chymotrypsin inhibitor</fullName>
    </submittedName>
</protein>
<keyword evidence="3" id="KW-0732">Signal</keyword>
<dbReference type="InterPro" id="IPR002919">
    <property type="entry name" value="TIL_dom"/>
</dbReference>
<organism evidence="5">
    <name type="scientific">Zeugodacus cucurbitae</name>
    <name type="common">Melon fruit fly</name>
    <name type="synonym">Bactrocera cucurbitae</name>
    <dbReference type="NCBI Taxonomy" id="28588"/>
    <lineage>
        <taxon>Eukaryota</taxon>
        <taxon>Metazoa</taxon>
        <taxon>Ecdysozoa</taxon>
        <taxon>Arthropoda</taxon>
        <taxon>Hexapoda</taxon>
        <taxon>Insecta</taxon>
        <taxon>Pterygota</taxon>
        <taxon>Neoptera</taxon>
        <taxon>Endopterygota</taxon>
        <taxon>Diptera</taxon>
        <taxon>Brachycera</taxon>
        <taxon>Muscomorpha</taxon>
        <taxon>Tephritoidea</taxon>
        <taxon>Tephritidae</taxon>
        <taxon>Zeugodacus</taxon>
        <taxon>Zeugodacus</taxon>
    </lineage>
</organism>
<evidence type="ECO:0000259" key="4">
    <source>
        <dbReference type="Pfam" id="PF01826"/>
    </source>
</evidence>